<dbReference type="GO" id="GO:0003729">
    <property type="term" value="F:mRNA binding"/>
    <property type="evidence" value="ECO:0007669"/>
    <property type="project" value="InterPro"/>
</dbReference>
<accession>A0A8I6R8L3</accession>
<proteinExistence type="inferred from homology"/>
<dbReference type="GO" id="GO:0005634">
    <property type="term" value="C:nucleus"/>
    <property type="evidence" value="ECO:0007669"/>
    <property type="project" value="TreeGrafter"/>
</dbReference>
<dbReference type="AlphaFoldDB" id="A0A8I6R8L3"/>
<evidence type="ECO:0000256" key="1">
    <source>
        <dbReference type="ARBA" id="ARBA00006069"/>
    </source>
</evidence>
<evidence type="ECO:0000256" key="2">
    <source>
        <dbReference type="ARBA" id="ARBA00019876"/>
    </source>
</evidence>
<sequence length="407" mass="47218">MEVDDDIMHELEEGELIDEQTATTKIDEDKKILRAKRFGIPQTETTSTDPEVAAIQKRMGVDKYTRTEALHLLGTETMKTEDVFSYFSNNKPASIEWISDNSCNVFWLDDASCAKALLENSIHIKGQSGFATETEEVLGEESIHIQDIRMTLPAGIWRKGHPYLLANNLFMRYAKYSDKKTFKQDFARKSKVFLDEGDEVAKKLRVESSNPWVDIALQWGHYEHKSAAQKAVFEAIPILPICDARELISNREIAKPKRRLRQREADNSDRDNPVEELPLGRMQADIEEEKILSQKSIANKVNTIDLRDKLGWKRKHNNDIPPSKLIDDMELRWKHARKRHRSRDWESSSDSESDSVPDDRLDLRKKLQRPSSKCKRHHSKKRLKNFVTSPLRIEIDNDVYYESANRE</sequence>
<dbReference type="OrthoDB" id="422106at2759"/>
<dbReference type="InterPro" id="IPR019416">
    <property type="entry name" value="NCBP3"/>
</dbReference>
<feature type="region of interest" description="Disordered" evidence="3">
    <location>
        <begin position="257"/>
        <end position="280"/>
    </location>
</feature>
<organism evidence="4 5">
    <name type="scientific">Cimex lectularius</name>
    <name type="common">Bed bug</name>
    <name type="synonym">Acanthia lectularia</name>
    <dbReference type="NCBI Taxonomy" id="79782"/>
    <lineage>
        <taxon>Eukaryota</taxon>
        <taxon>Metazoa</taxon>
        <taxon>Ecdysozoa</taxon>
        <taxon>Arthropoda</taxon>
        <taxon>Hexapoda</taxon>
        <taxon>Insecta</taxon>
        <taxon>Pterygota</taxon>
        <taxon>Neoptera</taxon>
        <taxon>Paraneoptera</taxon>
        <taxon>Hemiptera</taxon>
        <taxon>Heteroptera</taxon>
        <taxon>Panheteroptera</taxon>
        <taxon>Cimicomorpha</taxon>
        <taxon>Cimicidae</taxon>
        <taxon>Cimex</taxon>
    </lineage>
</organism>
<dbReference type="KEGG" id="clec:106661564"/>
<name>A0A8I6R8L3_CIMLE</name>
<dbReference type="Pfam" id="PF10309">
    <property type="entry name" value="NCBP3"/>
    <property type="match status" value="1"/>
</dbReference>
<dbReference type="RefSeq" id="XP_014240545.1">
    <property type="nucleotide sequence ID" value="XM_014385059.2"/>
</dbReference>
<dbReference type="EnsemblMetazoa" id="XM_014385059.2">
    <property type="protein sequence ID" value="XP_014240545.1"/>
    <property type="gene ID" value="LOC106661564"/>
</dbReference>
<protein>
    <recommendedName>
        <fullName evidence="2">Nuclear cap-binding protein subunit 3</fullName>
    </recommendedName>
</protein>
<evidence type="ECO:0000313" key="4">
    <source>
        <dbReference type="EnsemblMetazoa" id="XP_014240545.1"/>
    </source>
</evidence>
<evidence type="ECO:0000313" key="5">
    <source>
        <dbReference type="Proteomes" id="UP000494040"/>
    </source>
</evidence>
<dbReference type="PANTHER" id="PTHR16291:SF0">
    <property type="entry name" value="NUCLEAR CAP-BINDING PROTEIN SUBUNIT 3"/>
    <property type="match status" value="1"/>
</dbReference>
<dbReference type="GO" id="GO:0000340">
    <property type="term" value="F:RNA 7-methylguanosine cap binding"/>
    <property type="evidence" value="ECO:0007669"/>
    <property type="project" value="InterPro"/>
</dbReference>
<dbReference type="Proteomes" id="UP000494040">
    <property type="component" value="Unassembled WGS sequence"/>
</dbReference>
<evidence type="ECO:0000256" key="3">
    <source>
        <dbReference type="SAM" id="MobiDB-lite"/>
    </source>
</evidence>
<dbReference type="PANTHER" id="PTHR16291">
    <property type="entry name" value="NUCLEAR CAP-BINDING PROTEIN SUBUNIT 3"/>
    <property type="match status" value="1"/>
</dbReference>
<comment type="similarity">
    <text evidence="1">Belongs to the NCBP3 family.</text>
</comment>
<feature type="compositionally biased region" description="Acidic residues" evidence="3">
    <location>
        <begin position="347"/>
        <end position="356"/>
    </location>
</feature>
<dbReference type="OMA" id="KENERHY"/>
<keyword evidence="5" id="KW-1185">Reference proteome</keyword>
<feature type="region of interest" description="Disordered" evidence="3">
    <location>
        <begin position="338"/>
        <end position="382"/>
    </location>
</feature>
<dbReference type="GeneID" id="106661564"/>
<feature type="compositionally biased region" description="Basic residues" evidence="3">
    <location>
        <begin position="366"/>
        <end position="382"/>
    </location>
</feature>
<reference evidence="4" key="1">
    <citation type="submission" date="2022-01" db="UniProtKB">
        <authorList>
            <consortium name="EnsemblMetazoa"/>
        </authorList>
    </citation>
    <scope>IDENTIFICATION</scope>
</reference>
<feature type="compositionally biased region" description="Basic and acidic residues" evidence="3">
    <location>
        <begin position="262"/>
        <end position="273"/>
    </location>
</feature>